<name>A0AAD5TY44_9FUNG</name>
<feature type="coiled-coil region" evidence="1">
    <location>
        <begin position="291"/>
        <end position="318"/>
    </location>
</feature>
<sequence>MRNYPASKPNIVNAPLKDITNKQSSSNAFNPLTTEFRQKFQVDSSFSNKKSEEIETFIAVLGLSAAEKSHLIRHLIGLDECEIGTKVQEYSFMLNNKKITLVDTPGFSYSMEDHSKVLSSLISHFKNNSNKKKLEGIIYAQAIGEREWTSDFAKLSEQFQVLLGPDFYPRINLLSSKGEKTNLSVEQPGNNKGKVNAEDGKQSKQFSAVMKKGAKCWEGSNLNDFKKVIEYITELPSGEEVAIKETNNTDSSLAQQNEMRLALIHKAEVLKIRNQNQQDMKRMELQHKQEVDKLSQIIIDLKLKLGEVQNELDAANAIIQQSNHHTAPQQTQNTLAELSLQEDVADLLQLQLHKNPQNWDYRCKAITIKGKRCRNNIHCPHHKLIA</sequence>
<dbReference type="EMBL" id="JADGJW010000568">
    <property type="protein sequence ID" value="KAJ3215118.1"/>
    <property type="molecule type" value="Genomic_DNA"/>
</dbReference>
<reference evidence="3" key="1">
    <citation type="submission" date="2020-05" db="EMBL/GenBank/DDBJ databases">
        <title>Phylogenomic resolution of chytrid fungi.</title>
        <authorList>
            <person name="Stajich J.E."/>
            <person name="Amses K."/>
            <person name="Simmons R."/>
            <person name="Seto K."/>
            <person name="Myers J."/>
            <person name="Bonds A."/>
            <person name="Quandt C.A."/>
            <person name="Barry K."/>
            <person name="Liu P."/>
            <person name="Grigoriev I."/>
            <person name="Longcore J.E."/>
            <person name="James T.Y."/>
        </authorList>
    </citation>
    <scope>NUCLEOTIDE SEQUENCE</scope>
    <source>
        <strain evidence="3">JEL0476</strain>
    </source>
</reference>
<dbReference type="SUPFAM" id="SSF52540">
    <property type="entry name" value="P-loop containing nucleoside triphosphate hydrolases"/>
    <property type="match status" value="1"/>
</dbReference>
<dbReference type="AlphaFoldDB" id="A0AAD5TY44"/>
<protein>
    <recommendedName>
        <fullName evidence="5">G domain-containing protein</fullName>
    </recommendedName>
</protein>
<evidence type="ECO:0008006" key="5">
    <source>
        <dbReference type="Google" id="ProtNLM"/>
    </source>
</evidence>
<dbReference type="Proteomes" id="UP001211065">
    <property type="component" value="Unassembled WGS sequence"/>
</dbReference>
<evidence type="ECO:0000313" key="4">
    <source>
        <dbReference type="Proteomes" id="UP001211065"/>
    </source>
</evidence>
<comment type="caution">
    <text evidence="3">The sequence shown here is derived from an EMBL/GenBank/DDBJ whole genome shotgun (WGS) entry which is preliminary data.</text>
</comment>
<gene>
    <name evidence="3" type="ORF">HK099_006513</name>
</gene>
<evidence type="ECO:0000256" key="1">
    <source>
        <dbReference type="SAM" id="Coils"/>
    </source>
</evidence>
<proteinExistence type="predicted"/>
<accession>A0AAD5TY44</accession>
<feature type="region of interest" description="Disordered" evidence="2">
    <location>
        <begin position="182"/>
        <end position="201"/>
    </location>
</feature>
<evidence type="ECO:0000256" key="2">
    <source>
        <dbReference type="SAM" id="MobiDB-lite"/>
    </source>
</evidence>
<dbReference type="InterPro" id="IPR027417">
    <property type="entry name" value="P-loop_NTPase"/>
</dbReference>
<dbReference type="Gene3D" id="3.40.50.300">
    <property type="entry name" value="P-loop containing nucleotide triphosphate hydrolases"/>
    <property type="match status" value="1"/>
</dbReference>
<organism evidence="3 4">
    <name type="scientific">Clydaea vesicula</name>
    <dbReference type="NCBI Taxonomy" id="447962"/>
    <lineage>
        <taxon>Eukaryota</taxon>
        <taxon>Fungi</taxon>
        <taxon>Fungi incertae sedis</taxon>
        <taxon>Chytridiomycota</taxon>
        <taxon>Chytridiomycota incertae sedis</taxon>
        <taxon>Chytridiomycetes</taxon>
        <taxon>Lobulomycetales</taxon>
        <taxon>Lobulomycetaceae</taxon>
        <taxon>Clydaea</taxon>
    </lineage>
</organism>
<keyword evidence="4" id="KW-1185">Reference proteome</keyword>
<keyword evidence="1" id="KW-0175">Coiled coil</keyword>
<evidence type="ECO:0000313" key="3">
    <source>
        <dbReference type="EMBL" id="KAJ3215118.1"/>
    </source>
</evidence>